<dbReference type="Pfam" id="PF04205">
    <property type="entry name" value="FMN_bind"/>
    <property type="match status" value="2"/>
</dbReference>
<dbReference type="Gene3D" id="3.50.50.60">
    <property type="entry name" value="FAD/NAD(P)-binding domain"/>
    <property type="match status" value="1"/>
</dbReference>
<name>A0A921MNT6_9FIRM</name>
<dbReference type="PROSITE" id="PS51257">
    <property type="entry name" value="PROKAR_LIPOPROTEIN"/>
    <property type="match status" value="1"/>
</dbReference>
<evidence type="ECO:0000256" key="6">
    <source>
        <dbReference type="ARBA" id="ARBA00022630"/>
    </source>
</evidence>
<feature type="chain" id="PRO_5036793701" description="Urocanate reductase" evidence="10">
    <location>
        <begin position="21"/>
        <end position="700"/>
    </location>
</feature>
<evidence type="ECO:0000256" key="1">
    <source>
        <dbReference type="ARBA" id="ARBA00001917"/>
    </source>
</evidence>
<dbReference type="InterPro" id="IPR036188">
    <property type="entry name" value="FAD/NAD-bd_sf"/>
</dbReference>
<comment type="cofactor">
    <cofactor evidence="2">
        <name>FAD</name>
        <dbReference type="ChEBI" id="CHEBI:57692"/>
    </cofactor>
</comment>
<evidence type="ECO:0000256" key="8">
    <source>
        <dbReference type="ARBA" id="ARBA00023002"/>
    </source>
</evidence>
<dbReference type="Proteomes" id="UP000760668">
    <property type="component" value="Unassembled WGS sequence"/>
</dbReference>
<evidence type="ECO:0000256" key="5">
    <source>
        <dbReference type="ARBA" id="ARBA00015872"/>
    </source>
</evidence>
<proteinExistence type="inferred from homology"/>
<dbReference type="EMBL" id="DYUC01000124">
    <property type="protein sequence ID" value="HJG87777.1"/>
    <property type="molecule type" value="Genomic_DNA"/>
</dbReference>
<dbReference type="GO" id="GO:0016020">
    <property type="term" value="C:membrane"/>
    <property type="evidence" value="ECO:0007669"/>
    <property type="project" value="InterPro"/>
</dbReference>
<dbReference type="RefSeq" id="WP_295369390.1">
    <property type="nucleotide sequence ID" value="NZ_DYUC01000124.1"/>
</dbReference>
<evidence type="ECO:0000256" key="7">
    <source>
        <dbReference type="ARBA" id="ARBA00022827"/>
    </source>
</evidence>
<dbReference type="PANTHER" id="PTHR43400:SF7">
    <property type="entry name" value="FAD-DEPENDENT OXIDOREDUCTASE 2 FAD BINDING DOMAIN-CONTAINING PROTEIN"/>
    <property type="match status" value="1"/>
</dbReference>
<feature type="domain" description="FMN-binding" evidence="11">
    <location>
        <begin position="52"/>
        <end position="126"/>
    </location>
</feature>
<dbReference type="EC" id="1.3.99.33" evidence="4"/>
<dbReference type="InterPro" id="IPR007329">
    <property type="entry name" value="FMN-bd"/>
</dbReference>
<keyword evidence="8" id="KW-0560">Oxidoreductase</keyword>
<evidence type="ECO:0000256" key="3">
    <source>
        <dbReference type="ARBA" id="ARBA00008040"/>
    </source>
</evidence>
<keyword evidence="10" id="KW-0732">Signal</keyword>
<evidence type="ECO:0000259" key="11">
    <source>
        <dbReference type="SMART" id="SM00900"/>
    </source>
</evidence>
<dbReference type="AlphaFoldDB" id="A0A921MNT6"/>
<dbReference type="InterPro" id="IPR003953">
    <property type="entry name" value="FAD-dep_OxRdtase_2_FAD-bd"/>
</dbReference>
<dbReference type="InterPro" id="IPR027477">
    <property type="entry name" value="Succ_DH/fumarate_Rdtase_cat_sf"/>
</dbReference>
<sequence length="700" mass="72526">MKGKKLIALALSLSMVLSLAACGSGETPPSSEPPLTTPVLYTAGTYSAEAQGMESAVKVTVTVSENEITDVTIDVSGETAGYGADVGEPMKEAILEAQSAEVDSISGATITSDAVKSAVQKCLDQAMGKEENTAAAGYTPGTYTATAAGHNGDMTVEVTFDETSITDVKVTDHTETYGLGYGLSTTPVEALPTAIVESQSLAVDSVASATVTSAAIKQAVADCVSKAGGDAEALKSAPVDRPEPTDETYDVDVVVVGAGAAGLAAANTALEAGANVLVLEKVGVTGGSTTRSGGKILGAGTPWQEAQGYEDTPEMMYDYLMSFDRDGIMDEDLVRAFCENSAENIQWLVDRGVKIQDVEPIHSSLTPWRVHNVEGGGGQTSGHGGQFCVPLTNAYEQAGGKIIYNCRANELLTDESGAVVGVKAEKSDGSTVTVNAPAVILATGGYAHNEEMLAKYNDFLPTNAYSGVPMTNVGDGIEMATAVGAKNFDAPGLQLVYVSYDCYCGINEESGLIVSEDGDRVVNEWSYQSHVAQALADADSTCGYYITASKDGQCVEPYPTLAGGIQIESVPHASSIEELAGLIGMDPAVLQATVDRYNELCAKGSDDDFGKPAEYMIPVEGDTYYAFRMTPGSSVTFGGLQIDTGAHVLDTNDQPIPGLYAAGEVAFTGLFDAEYPCCGMAIGSAIYYGRVAAANAVAGQ</sequence>
<evidence type="ECO:0000313" key="13">
    <source>
        <dbReference type="Proteomes" id="UP000760668"/>
    </source>
</evidence>
<comment type="catalytic activity">
    <reaction evidence="9">
        <text>dihydrourocanate + A = urocanate + AH2</text>
        <dbReference type="Rhea" id="RHEA:36059"/>
        <dbReference type="ChEBI" id="CHEBI:13193"/>
        <dbReference type="ChEBI" id="CHEBI:17499"/>
        <dbReference type="ChEBI" id="CHEBI:27247"/>
        <dbReference type="ChEBI" id="CHEBI:72991"/>
        <dbReference type="EC" id="1.3.99.33"/>
    </reaction>
</comment>
<dbReference type="Pfam" id="PF00890">
    <property type="entry name" value="FAD_binding_2"/>
    <property type="match status" value="1"/>
</dbReference>
<comment type="cofactor">
    <cofactor evidence="1">
        <name>FMN</name>
        <dbReference type="ChEBI" id="CHEBI:58210"/>
    </cofactor>
</comment>
<evidence type="ECO:0000256" key="4">
    <source>
        <dbReference type="ARBA" id="ARBA00013137"/>
    </source>
</evidence>
<dbReference type="Gene3D" id="3.90.1010.20">
    <property type="match status" value="2"/>
</dbReference>
<dbReference type="GO" id="GO:0010181">
    <property type="term" value="F:FMN binding"/>
    <property type="evidence" value="ECO:0007669"/>
    <property type="project" value="InterPro"/>
</dbReference>
<dbReference type="SUPFAM" id="SSF51905">
    <property type="entry name" value="FAD/NAD(P)-binding domain"/>
    <property type="match status" value="1"/>
</dbReference>
<evidence type="ECO:0000256" key="10">
    <source>
        <dbReference type="SAM" id="SignalP"/>
    </source>
</evidence>
<comment type="similarity">
    <text evidence="3">Belongs to the FAD-dependent oxidoreductase 2 family. FRD/SDH subfamily.</text>
</comment>
<reference evidence="12" key="2">
    <citation type="submission" date="2021-09" db="EMBL/GenBank/DDBJ databases">
        <authorList>
            <person name="Gilroy R."/>
        </authorList>
    </citation>
    <scope>NUCLEOTIDE SEQUENCE</scope>
    <source>
        <strain evidence="12">CHK179-5677</strain>
    </source>
</reference>
<dbReference type="GO" id="GO:0033765">
    <property type="term" value="F:steroid dehydrogenase activity, acting on the CH-CH group of donors"/>
    <property type="evidence" value="ECO:0007669"/>
    <property type="project" value="UniProtKB-ARBA"/>
</dbReference>
<keyword evidence="7" id="KW-0274">FAD</keyword>
<gene>
    <name evidence="12" type="ORF">K8V01_12300</name>
</gene>
<dbReference type="PANTHER" id="PTHR43400">
    <property type="entry name" value="FUMARATE REDUCTASE"/>
    <property type="match status" value="1"/>
</dbReference>
<feature type="signal peptide" evidence="10">
    <location>
        <begin position="1"/>
        <end position="20"/>
    </location>
</feature>
<protein>
    <recommendedName>
        <fullName evidence="5">Urocanate reductase</fullName>
        <ecNumber evidence="4">1.3.99.33</ecNumber>
    </recommendedName>
</protein>
<evidence type="ECO:0000256" key="2">
    <source>
        <dbReference type="ARBA" id="ARBA00001974"/>
    </source>
</evidence>
<accession>A0A921MNT6</accession>
<dbReference type="InterPro" id="IPR050315">
    <property type="entry name" value="FAD-oxidoreductase_2"/>
</dbReference>
<dbReference type="Gene3D" id="3.90.700.10">
    <property type="entry name" value="Succinate dehydrogenase/fumarate reductase flavoprotein, catalytic domain"/>
    <property type="match status" value="1"/>
</dbReference>
<evidence type="ECO:0000256" key="9">
    <source>
        <dbReference type="ARBA" id="ARBA00049922"/>
    </source>
</evidence>
<organism evidence="12 13">
    <name type="scientific">Pseudoflavonifractor capillosus</name>
    <dbReference type="NCBI Taxonomy" id="106588"/>
    <lineage>
        <taxon>Bacteria</taxon>
        <taxon>Bacillati</taxon>
        <taxon>Bacillota</taxon>
        <taxon>Clostridia</taxon>
        <taxon>Eubacteriales</taxon>
        <taxon>Oscillospiraceae</taxon>
        <taxon>Pseudoflavonifractor</taxon>
    </lineage>
</organism>
<evidence type="ECO:0000313" key="12">
    <source>
        <dbReference type="EMBL" id="HJG87777.1"/>
    </source>
</evidence>
<feature type="domain" description="FMN-binding" evidence="11">
    <location>
        <begin position="149"/>
        <end position="227"/>
    </location>
</feature>
<keyword evidence="6" id="KW-0285">Flavoprotein</keyword>
<dbReference type="SUPFAM" id="SSF56425">
    <property type="entry name" value="Succinate dehydrogenase/fumarate reductase flavoprotein, catalytic domain"/>
    <property type="match status" value="1"/>
</dbReference>
<comment type="caution">
    <text evidence="12">The sequence shown here is derived from an EMBL/GenBank/DDBJ whole genome shotgun (WGS) entry which is preliminary data.</text>
</comment>
<reference evidence="12" key="1">
    <citation type="journal article" date="2021" name="PeerJ">
        <title>Extensive microbial diversity within the chicken gut microbiome revealed by metagenomics and culture.</title>
        <authorList>
            <person name="Gilroy R."/>
            <person name="Ravi A."/>
            <person name="Getino M."/>
            <person name="Pursley I."/>
            <person name="Horton D.L."/>
            <person name="Alikhan N.F."/>
            <person name="Baker D."/>
            <person name="Gharbi K."/>
            <person name="Hall N."/>
            <person name="Watson M."/>
            <person name="Adriaenssens E.M."/>
            <person name="Foster-Nyarko E."/>
            <person name="Jarju S."/>
            <person name="Secka A."/>
            <person name="Antonio M."/>
            <person name="Oren A."/>
            <person name="Chaudhuri R.R."/>
            <person name="La Ragione R."/>
            <person name="Hildebrand F."/>
            <person name="Pallen M.J."/>
        </authorList>
    </citation>
    <scope>NUCLEOTIDE SEQUENCE</scope>
    <source>
        <strain evidence="12">CHK179-5677</strain>
    </source>
</reference>
<dbReference type="SMART" id="SM00900">
    <property type="entry name" value="FMN_bind"/>
    <property type="match status" value="2"/>
</dbReference>